<keyword evidence="2" id="KW-0238">DNA-binding</keyword>
<feature type="coiled-coil region" evidence="6">
    <location>
        <begin position="403"/>
        <end position="465"/>
    </location>
</feature>
<dbReference type="SUPFAM" id="SSF53041">
    <property type="entry name" value="Resolvase-like"/>
    <property type="match status" value="1"/>
</dbReference>
<dbReference type="GO" id="GO:0003677">
    <property type="term" value="F:DNA binding"/>
    <property type="evidence" value="ECO:0007669"/>
    <property type="project" value="UniProtKB-KW"/>
</dbReference>
<evidence type="ECO:0000256" key="6">
    <source>
        <dbReference type="SAM" id="Coils"/>
    </source>
</evidence>
<evidence type="ECO:0000313" key="9">
    <source>
        <dbReference type="EMBL" id="TNC08060.1"/>
    </source>
</evidence>
<dbReference type="InterPro" id="IPR025827">
    <property type="entry name" value="Zn_ribbon_recom_dom"/>
</dbReference>
<dbReference type="Pfam" id="PF00239">
    <property type="entry name" value="Resolvase"/>
    <property type="match status" value="1"/>
</dbReference>
<dbReference type="Pfam" id="PF13408">
    <property type="entry name" value="Zn_ribbon_recom"/>
    <property type="match status" value="1"/>
</dbReference>
<dbReference type="PROSITE" id="PS51737">
    <property type="entry name" value="RECOMBINASE_DNA_BIND"/>
    <property type="match status" value="1"/>
</dbReference>
<evidence type="ECO:0000256" key="1">
    <source>
        <dbReference type="ARBA" id="ARBA00022908"/>
    </source>
</evidence>
<dbReference type="EMBL" id="VDDA01000027">
    <property type="protein sequence ID" value="TNC08060.1"/>
    <property type="molecule type" value="Genomic_DNA"/>
</dbReference>
<gene>
    <name evidence="9" type="ORF">FF100_30505</name>
</gene>
<feature type="domain" description="Resolvase/invertase-type recombinase catalytic" evidence="7">
    <location>
        <begin position="2"/>
        <end position="149"/>
    </location>
</feature>
<dbReference type="InterPro" id="IPR050639">
    <property type="entry name" value="SSR_resolvase"/>
</dbReference>
<dbReference type="InterPro" id="IPR036162">
    <property type="entry name" value="Resolvase-like_N_sf"/>
</dbReference>
<name>A0A5C4L8H0_9HYPH</name>
<dbReference type="PANTHER" id="PTHR30461">
    <property type="entry name" value="DNA-INVERTASE FROM LAMBDOID PROPHAGE"/>
    <property type="match status" value="1"/>
</dbReference>
<dbReference type="Gene3D" id="3.90.1750.20">
    <property type="entry name" value="Putative Large Serine Recombinase, Chain B, Domain 2"/>
    <property type="match status" value="1"/>
</dbReference>
<dbReference type="GO" id="GO:0015074">
    <property type="term" value="P:DNA integration"/>
    <property type="evidence" value="ECO:0007669"/>
    <property type="project" value="UniProtKB-KW"/>
</dbReference>
<evidence type="ECO:0000256" key="2">
    <source>
        <dbReference type="ARBA" id="ARBA00023125"/>
    </source>
</evidence>
<dbReference type="OrthoDB" id="4500247at2"/>
<keyword evidence="3" id="KW-0233">DNA recombination</keyword>
<dbReference type="PROSITE" id="PS51736">
    <property type="entry name" value="RECOMBINASES_3"/>
    <property type="match status" value="1"/>
</dbReference>
<keyword evidence="10" id="KW-1185">Reference proteome</keyword>
<dbReference type="Proteomes" id="UP000305267">
    <property type="component" value="Unassembled WGS sequence"/>
</dbReference>
<keyword evidence="1" id="KW-0229">DNA integration</keyword>
<dbReference type="CDD" id="cd00338">
    <property type="entry name" value="Ser_Recombinase"/>
    <property type="match status" value="1"/>
</dbReference>
<accession>A0A5C4L8H0</accession>
<dbReference type="Pfam" id="PF07508">
    <property type="entry name" value="Recombinase"/>
    <property type="match status" value="1"/>
</dbReference>
<dbReference type="PROSITE" id="PS00397">
    <property type="entry name" value="RECOMBINASES_1"/>
    <property type="match status" value="1"/>
</dbReference>
<feature type="domain" description="Recombinase" evidence="8">
    <location>
        <begin position="158"/>
        <end position="300"/>
    </location>
</feature>
<evidence type="ECO:0000256" key="4">
    <source>
        <dbReference type="PIRSR" id="PIRSR606118-50"/>
    </source>
</evidence>
<proteinExistence type="predicted"/>
<comment type="caution">
    <text evidence="9">The sequence shown here is derived from an EMBL/GenBank/DDBJ whole genome shotgun (WGS) entry which is preliminary data.</text>
</comment>
<dbReference type="InterPro" id="IPR006118">
    <property type="entry name" value="Recombinase_CS"/>
</dbReference>
<dbReference type="Gene3D" id="3.40.50.1390">
    <property type="entry name" value="Resolvase, N-terminal catalytic domain"/>
    <property type="match status" value="1"/>
</dbReference>
<evidence type="ECO:0000256" key="5">
    <source>
        <dbReference type="PROSITE-ProRule" id="PRU10137"/>
    </source>
</evidence>
<evidence type="ECO:0000313" key="10">
    <source>
        <dbReference type="Proteomes" id="UP000305267"/>
    </source>
</evidence>
<reference evidence="9 10" key="1">
    <citation type="submission" date="2019-06" db="EMBL/GenBank/DDBJ databases">
        <title>Genome of Methylobacterium sp. 17Sr1-39.</title>
        <authorList>
            <person name="Seo T."/>
        </authorList>
    </citation>
    <scope>NUCLEOTIDE SEQUENCE [LARGE SCALE GENOMIC DNA]</scope>
    <source>
        <strain evidence="9 10">17Sr1-39</strain>
    </source>
</reference>
<organism evidence="9 10">
    <name type="scientific">Methylobacterium terricola</name>
    <dbReference type="NCBI Taxonomy" id="2583531"/>
    <lineage>
        <taxon>Bacteria</taxon>
        <taxon>Pseudomonadati</taxon>
        <taxon>Pseudomonadota</taxon>
        <taxon>Alphaproteobacteria</taxon>
        <taxon>Hyphomicrobiales</taxon>
        <taxon>Methylobacteriaceae</taxon>
        <taxon>Methylobacterium</taxon>
    </lineage>
</organism>
<dbReference type="InterPro" id="IPR006119">
    <property type="entry name" value="Resolv_N"/>
</dbReference>
<dbReference type="GO" id="GO:0000150">
    <property type="term" value="F:DNA strand exchange activity"/>
    <property type="evidence" value="ECO:0007669"/>
    <property type="project" value="InterPro"/>
</dbReference>
<evidence type="ECO:0000259" key="8">
    <source>
        <dbReference type="PROSITE" id="PS51737"/>
    </source>
</evidence>
<dbReference type="AlphaFoldDB" id="A0A5C4L8H0"/>
<feature type="active site" description="O-(5'-phospho-DNA)-serine intermediate" evidence="4 5">
    <location>
        <position position="10"/>
    </location>
</feature>
<sequence length="577" mass="64758">MRTAVYVRVSTARQAQAQTIDQQLDRLRVHLQAQNTALDDSAIFRDDGQSGATLNRPGLDRLRDAVRAGEIDQVLITDPDRLSRNYVQIMIVLQELERFGCEVAFLDRPIGRDPHDQLLLQIRGAVAEYERTLIAKRMRRGRQMRLRAGSLLPWTRAPYGYRLDPDRPRDPAGVRLEPAEGAVVQQVFARYVEEEASLFGLANHLRALGIVSPTGRPRWSSASLRGLLTNPVYTGQVFAGRWRSRPPRIRRSATHPIGCPSTTSVPVPAEQWLPVATVPALVSPALFAQAQAKLAQNRAFARRHNTRYSYLLRALVSCGVCQSSCLCRTIHPGYDYYLCRAKGHPGRSGRAQPCPARYAPAHQLDALVWQDLCALLSEPELIAAALARAHGGGWLPQDLQARRDQLRKGRRGLEQQVERLTEAYLQGIIPLPEYQRRRRVAEEHLQALAAQAEQLEGQVDRQAQLVGWAGSAEAFCRRVQDGLAGADFAQRRRLIELLVDRVVVTEAEVEIRYVVPVGPDGERGRFCQLRKDYFDFPAPGIPIQLLDGLLRTVHEQVGDQSPVDRWTILWRVGLTCV</sequence>
<protein>
    <submittedName>
        <fullName evidence="9">Recombinase family protein</fullName>
    </submittedName>
</protein>
<keyword evidence="6" id="KW-0175">Coiled coil</keyword>
<dbReference type="SMART" id="SM00857">
    <property type="entry name" value="Resolvase"/>
    <property type="match status" value="1"/>
</dbReference>
<evidence type="ECO:0000256" key="3">
    <source>
        <dbReference type="ARBA" id="ARBA00023172"/>
    </source>
</evidence>
<dbReference type="PANTHER" id="PTHR30461:SF23">
    <property type="entry name" value="DNA RECOMBINASE-RELATED"/>
    <property type="match status" value="1"/>
</dbReference>
<evidence type="ECO:0000259" key="7">
    <source>
        <dbReference type="PROSITE" id="PS51736"/>
    </source>
</evidence>
<dbReference type="InterPro" id="IPR038109">
    <property type="entry name" value="DNA_bind_recomb_sf"/>
</dbReference>
<dbReference type="InterPro" id="IPR011109">
    <property type="entry name" value="DNA_bind_recombinase_dom"/>
</dbReference>